<keyword evidence="1" id="KW-1133">Transmembrane helix</keyword>
<accession>A0A0K0MV57</accession>
<name>A0A0K0MV57_9REOV</name>
<dbReference type="Proteomes" id="UP000115423">
    <property type="component" value="Genome"/>
</dbReference>
<keyword evidence="1" id="KW-0472">Membrane</keyword>
<organism evidence="2 3">
    <name type="scientific">Avian orthoreovirus</name>
    <dbReference type="NCBI Taxonomy" id="38170"/>
    <lineage>
        <taxon>Viruses</taxon>
        <taxon>Riboviria</taxon>
        <taxon>Orthornavirae</taxon>
        <taxon>Duplornaviricota</taxon>
        <taxon>Resentoviricetes</taxon>
        <taxon>Reovirales</taxon>
        <taxon>Spinareoviridae</taxon>
        <taxon>Orthoreovirus</taxon>
        <taxon>Orthoreovirus avis</taxon>
    </lineage>
</organism>
<dbReference type="EMBL" id="KR476804">
    <property type="protein sequence ID" value="AKH40955.1"/>
    <property type="molecule type" value="Genomic_RNA"/>
</dbReference>
<dbReference type="InterPro" id="IPR009854">
    <property type="entry name" value="Orthoreo_P10"/>
</dbReference>
<protein>
    <submittedName>
        <fullName evidence="2">NS FAST protein</fullName>
    </submittedName>
</protein>
<evidence type="ECO:0000256" key="1">
    <source>
        <dbReference type="SAM" id="Phobius"/>
    </source>
</evidence>
<evidence type="ECO:0000313" key="3">
    <source>
        <dbReference type="Proteomes" id="UP000115423"/>
    </source>
</evidence>
<dbReference type="Pfam" id="PF07204">
    <property type="entry name" value="Orthoreo_P10"/>
    <property type="match status" value="1"/>
</dbReference>
<reference evidence="2 3" key="1">
    <citation type="submission" date="2015-04" db="EMBL/GenBank/DDBJ databases">
        <title>Whole-genome sequencing of a partridge reovirus.</title>
        <authorList>
            <person name="Banyai K."/>
            <person name="Farkas S.L."/>
        </authorList>
    </citation>
    <scope>NUCLEOTIDE SEQUENCE [LARGE SCALE GENOMIC DNA]</scope>
    <source>
        <strain evidence="2">D1007</strain>
    </source>
</reference>
<feature type="transmembrane region" description="Helical" evidence="1">
    <location>
        <begin position="41"/>
        <end position="65"/>
    </location>
</feature>
<evidence type="ECO:0000313" key="2">
    <source>
        <dbReference type="EMBL" id="AKH40955.1"/>
    </source>
</evidence>
<proteinExistence type="predicted"/>
<keyword evidence="1" id="KW-0812">Transmembrane</keyword>
<sequence length="101" mass="10510">MSRMPSGSCNGATSIFGNVHCQAAQNSAGGDLQATSSLVAYWPYLAAGGGILLILIVILAVIYCCKAKVKADAARSVFFRELVALNAVKCDAVPPSYSAQR</sequence>